<feature type="non-terminal residue" evidence="1">
    <location>
        <position position="357"/>
    </location>
</feature>
<dbReference type="HOGENOM" id="CLU_777459_0_0_1"/>
<protein>
    <submittedName>
        <fullName evidence="1">Uncharacterized protein</fullName>
    </submittedName>
</protein>
<reference evidence="1 2" key="1">
    <citation type="journal article" date="2012" name="New Phytol.">
        <title>Insight into trade-off between wood decay and parasitism from the genome of a fungal forest pathogen.</title>
        <authorList>
            <person name="Olson A."/>
            <person name="Aerts A."/>
            <person name="Asiegbu F."/>
            <person name="Belbahri L."/>
            <person name="Bouzid O."/>
            <person name="Broberg A."/>
            <person name="Canback B."/>
            <person name="Coutinho P.M."/>
            <person name="Cullen D."/>
            <person name="Dalman K."/>
            <person name="Deflorio G."/>
            <person name="van Diepen L.T."/>
            <person name="Dunand C."/>
            <person name="Duplessis S."/>
            <person name="Durling M."/>
            <person name="Gonthier P."/>
            <person name="Grimwood J."/>
            <person name="Fossdal C.G."/>
            <person name="Hansson D."/>
            <person name="Henrissat B."/>
            <person name="Hietala A."/>
            <person name="Himmelstrand K."/>
            <person name="Hoffmeister D."/>
            <person name="Hogberg N."/>
            <person name="James T.Y."/>
            <person name="Karlsson M."/>
            <person name="Kohler A."/>
            <person name="Kues U."/>
            <person name="Lee Y.H."/>
            <person name="Lin Y.C."/>
            <person name="Lind M."/>
            <person name="Lindquist E."/>
            <person name="Lombard V."/>
            <person name="Lucas S."/>
            <person name="Lunden K."/>
            <person name="Morin E."/>
            <person name="Murat C."/>
            <person name="Park J."/>
            <person name="Raffaello T."/>
            <person name="Rouze P."/>
            <person name="Salamov A."/>
            <person name="Schmutz J."/>
            <person name="Solheim H."/>
            <person name="Stahlberg J."/>
            <person name="Velez H."/>
            <person name="de Vries R.P."/>
            <person name="Wiebenga A."/>
            <person name="Woodward S."/>
            <person name="Yakovlev I."/>
            <person name="Garbelotto M."/>
            <person name="Martin F."/>
            <person name="Grigoriev I.V."/>
            <person name="Stenlid J."/>
        </authorList>
    </citation>
    <scope>NUCLEOTIDE SEQUENCE [LARGE SCALE GENOMIC DNA]</scope>
    <source>
        <strain evidence="1 2">TC 32-1</strain>
    </source>
</reference>
<organism evidence="1 2">
    <name type="scientific">Heterobasidion irregulare (strain TC 32-1)</name>
    <dbReference type="NCBI Taxonomy" id="747525"/>
    <lineage>
        <taxon>Eukaryota</taxon>
        <taxon>Fungi</taxon>
        <taxon>Dikarya</taxon>
        <taxon>Basidiomycota</taxon>
        <taxon>Agaricomycotina</taxon>
        <taxon>Agaricomycetes</taxon>
        <taxon>Russulales</taxon>
        <taxon>Bondarzewiaceae</taxon>
        <taxon>Heterobasidion</taxon>
        <taxon>Heterobasidion annosum species complex</taxon>
    </lineage>
</organism>
<accession>W4K6R7</accession>
<gene>
    <name evidence="1" type="ORF">HETIRDRAFT_318087</name>
</gene>
<dbReference type="InParanoid" id="W4K6R7"/>
<dbReference type="STRING" id="747525.W4K6R7"/>
<dbReference type="GeneID" id="20670474"/>
<dbReference type="EMBL" id="KI925458">
    <property type="protein sequence ID" value="ETW81527.1"/>
    <property type="molecule type" value="Genomic_DNA"/>
</dbReference>
<evidence type="ECO:0000313" key="1">
    <source>
        <dbReference type="EMBL" id="ETW81527.1"/>
    </source>
</evidence>
<dbReference type="KEGG" id="hir:HETIRDRAFT_318087"/>
<dbReference type="Gene3D" id="3.80.10.10">
    <property type="entry name" value="Ribonuclease Inhibitor"/>
    <property type="match status" value="1"/>
</dbReference>
<proteinExistence type="predicted"/>
<keyword evidence="2" id="KW-1185">Reference proteome</keyword>
<dbReference type="Proteomes" id="UP000030671">
    <property type="component" value="Unassembled WGS sequence"/>
</dbReference>
<evidence type="ECO:0000313" key="2">
    <source>
        <dbReference type="Proteomes" id="UP000030671"/>
    </source>
</evidence>
<dbReference type="InterPro" id="IPR032675">
    <property type="entry name" value="LRR_dom_sf"/>
</dbReference>
<dbReference type="OrthoDB" id="3365698at2759"/>
<dbReference type="RefSeq" id="XP_009546164.1">
    <property type="nucleotide sequence ID" value="XM_009547869.1"/>
</dbReference>
<name>W4K6R7_HETIT</name>
<dbReference type="AlphaFoldDB" id="W4K6R7"/>
<sequence>MPTTTVHPNRYTSALVPYHIGKLPIEMLEQVFIECARDTIYPSNIEMLTVGDYNTAPDWINITYVCRLWRRISLVCPYLWTHITTNLSHRWVLEFLKRSRKHPLVLELSTFHSTFRDIKLVLYAHAFRVRQLYLGDVVVSNPVMLSELGSGLTVSAPLLEDLVLEVGQCEVQDDLFSGYAPRLHRLGLGDAMTISIDSPLLGHLRELEVRETYDADGLLKLLQNTPLLESLKVSDLVPGRQYSGVDVHLPHLSALCIRLYDYRSFLSFFERLRIPPTVHFQIILCILRVSSTEEEYCAVLDVIADRVRGISKSIGPLCASLEIEPEKDWCIAWYPIRQTLDDPAVDRTPRRALREYE</sequence>